<organism evidence="1 2">
    <name type="scientific">Nitrospira japonica</name>
    <dbReference type="NCBI Taxonomy" id="1325564"/>
    <lineage>
        <taxon>Bacteria</taxon>
        <taxon>Pseudomonadati</taxon>
        <taxon>Nitrospirota</taxon>
        <taxon>Nitrospiria</taxon>
        <taxon>Nitrospirales</taxon>
        <taxon>Nitrospiraceae</taxon>
        <taxon>Nitrospira</taxon>
    </lineage>
</organism>
<protein>
    <submittedName>
        <fullName evidence="1">Uncharacterized protein</fullName>
    </submittedName>
</protein>
<evidence type="ECO:0000313" key="1">
    <source>
        <dbReference type="EMBL" id="SLM46259.1"/>
    </source>
</evidence>
<evidence type="ECO:0000313" key="2">
    <source>
        <dbReference type="Proteomes" id="UP000192042"/>
    </source>
</evidence>
<sequence>MARFRPKQTIKLVNQLVRLNGAAEAVSWTDEPVLPREFRERYAMLQRQCRDQSSHLRLGRLIHRLMQYDYGVRESALAEMELASQLIRVGAAVIFLPESQAKTADLECRVGSDRFFVEVTAMVGSRTPRRNPIAGLAHEGDNLPDRGAILIHRVLARVRQKAKQLADYVDPVVLSLSIPRAELQGAGWIRRRNVSLDLRAMAGSTTMLLTGLRHLSAVLITLWDVEPLPVSAATRLANVDVHERNGRQAGHPRVRLLIRNPSAATPLTERQRDSFDRLL</sequence>
<dbReference type="EMBL" id="LT828648">
    <property type="protein sequence ID" value="SLM46259.1"/>
    <property type="molecule type" value="Genomic_DNA"/>
</dbReference>
<dbReference type="Proteomes" id="UP000192042">
    <property type="component" value="Chromosome I"/>
</dbReference>
<accession>A0A1W1I046</accession>
<proteinExistence type="predicted"/>
<dbReference type="STRING" id="1325564.NSJP_0087"/>
<dbReference type="KEGG" id="nja:NSJP_0087"/>
<reference evidence="1 2" key="1">
    <citation type="submission" date="2017-03" db="EMBL/GenBank/DDBJ databases">
        <authorList>
            <person name="Afonso C.L."/>
            <person name="Miller P.J."/>
            <person name="Scott M.A."/>
            <person name="Spackman E."/>
            <person name="Goraichik I."/>
            <person name="Dimitrov K.M."/>
            <person name="Suarez D.L."/>
            <person name="Swayne D.E."/>
        </authorList>
    </citation>
    <scope>NUCLEOTIDE SEQUENCE [LARGE SCALE GENOMIC DNA]</scope>
    <source>
        <strain evidence="1">Genome sequencing of Nitrospira japonica strain NJ11</strain>
    </source>
</reference>
<gene>
    <name evidence="1" type="ORF">NSJP_0087</name>
</gene>
<name>A0A1W1I046_9BACT</name>
<keyword evidence="2" id="KW-1185">Reference proteome</keyword>
<dbReference type="AlphaFoldDB" id="A0A1W1I046"/>